<evidence type="ECO:0008006" key="4">
    <source>
        <dbReference type="Google" id="ProtNLM"/>
    </source>
</evidence>
<gene>
    <name evidence="2" type="ORF">SAMN06296058_1558</name>
</gene>
<protein>
    <recommendedName>
        <fullName evidence="4">DUF3224 domain-containing protein</fullName>
    </recommendedName>
</protein>
<accession>A0A1T5KBL8</accession>
<organism evidence="2 3">
    <name type="scientific">Pseudoxanthomonas indica</name>
    <dbReference type="NCBI Taxonomy" id="428993"/>
    <lineage>
        <taxon>Bacteria</taxon>
        <taxon>Pseudomonadati</taxon>
        <taxon>Pseudomonadota</taxon>
        <taxon>Gammaproteobacteria</taxon>
        <taxon>Lysobacterales</taxon>
        <taxon>Lysobacteraceae</taxon>
        <taxon>Pseudoxanthomonas</taxon>
    </lineage>
</organism>
<dbReference type="SUPFAM" id="SSF159238">
    <property type="entry name" value="SO1590-like"/>
    <property type="match status" value="1"/>
</dbReference>
<sequence>MTRVFNRLPVLILASVLVVCLAAEGLAQTAPAATSTSPPPGTAMNHHARGTFTVKVQPQTPDNAPARAASGLSRLSIDKQFSGALDATSGGEMLAAGSADRQDGAYVAVEIVSGSLDGRKGSFAFVHRALMRQGVPQEWTVTVVPGSGTGELVGLEGAMTITITDGRHDYDFEYRLAARQAAGAN</sequence>
<dbReference type="RefSeq" id="WP_229730871.1">
    <property type="nucleotide sequence ID" value="NZ_BMCL01000002.1"/>
</dbReference>
<keyword evidence="3" id="KW-1185">Reference proteome</keyword>
<dbReference type="Proteomes" id="UP000190341">
    <property type="component" value="Unassembled WGS sequence"/>
</dbReference>
<evidence type="ECO:0000313" key="2">
    <source>
        <dbReference type="EMBL" id="SKC61142.1"/>
    </source>
</evidence>
<proteinExistence type="predicted"/>
<feature type="signal peptide" evidence="1">
    <location>
        <begin position="1"/>
        <end position="32"/>
    </location>
</feature>
<name>A0A1T5KBL8_9GAMM</name>
<evidence type="ECO:0000313" key="3">
    <source>
        <dbReference type="Proteomes" id="UP000190341"/>
    </source>
</evidence>
<dbReference type="AlphaFoldDB" id="A0A1T5KBL8"/>
<dbReference type="InterPro" id="IPR023159">
    <property type="entry name" value="SO1590-like_sf"/>
</dbReference>
<dbReference type="InterPro" id="IPR021607">
    <property type="entry name" value="DUF3224"/>
</dbReference>
<dbReference type="EMBL" id="FUZV01000001">
    <property type="protein sequence ID" value="SKC61142.1"/>
    <property type="molecule type" value="Genomic_DNA"/>
</dbReference>
<reference evidence="2 3" key="1">
    <citation type="submission" date="2017-02" db="EMBL/GenBank/DDBJ databases">
        <authorList>
            <person name="Peterson S.W."/>
        </authorList>
    </citation>
    <scope>NUCLEOTIDE SEQUENCE [LARGE SCALE GENOMIC DNA]</scope>
    <source>
        <strain evidence="2 3">P15</strain>
    </source>
</reference>
<feature type="chain" id="PRO_5013069578" description="DUF3224 domain-containing protein" evidence="1">
    <location>
        <begin position="33"/>
        <end position="185"/>
    </location>
</feature>
<keyword evidence="1" id="KW-0732">Signal</keyword>
<dbReference type="Pfam" id="PF11528">
    <property type="entry name" value="DUF3224"/>
    <property type="match status" value="1"/>
</dbReference>
<evidence type="ECO:0000256" key="1">
    <source>
        <dbReference type="SAM" id="SignalP"/>
    </source>
</evidence>
<dbReference type="Gene3D" id="2.40.350.10">
    <property type="entry name" value="SO1590-like"/>
    <property type="match status" value="1"/>
</dbReference>